<dbReference type="OrthoDB" id="9805462at2"/>
<dbReference type="NCBIfam" id="TIGR00086">
    <property type="entry name" value="smpB"/>
    <property type="match status" value="1"/>
</dbReference>
<evidence type="ECO:0000313" key="4">
    <source>
        <dbReference type="EMBL" id="RAQ95490.1"/>
    </source>
</evidence>
<evidence type="ECO:0000313" key="5">
    <source>
        <dbReference type="Proteomes" id="UP000248706"/>
    </source>
</evidence>
<comment type="similarity">
    <text evidence="3">Belongs to the SmpB family.</text>
</comment>
<dbReference type="EMBL" id="MCIF01000002">
    <property type="protein sequence ID" value="RAQ95490.1"/>
    <property type="molecule type" value="Genomic_DNA"/>
</dbReference>
<evidence type="ECO:0000256" key="2">
    <source>
        <dbReference type="ARBA" id="ARBA00022884"/>
    </source>
</evidence>
<evidence type="ECO:0000256" key="1">
    <source>
        <dbReference type="ARBA" id="ARBA00022490"/>
    </source>
</evidence>
<dbReference type="InterPro" id="IPR023620">
    <property type="entry name" value="SmpB"/>
</dbReference>
<reference evidence="4 5" key="1">
    <citation type="submission" date="2016-08" db="EMBL/GenBank/DDBJ databases">
        <title>Analysis of Carbohydrate Active Enzymes in Thermogemmatispora T81 Reveals Carbohydrate Degradation Ability.</title>
        <authorList>
            <person name="Tomazini A."/>
            <person name="Lal S."/>
            <person name="Stott M."/>
            <person name="Henrissat B."/>
            <person name="Polikarpov I."/>
            <person name="Sparling R."/>
            <person name="Levin D.B."/>
        </authorList>
    </citation>
    <scope>NUCLEOTIDE SEQUENCE [LARGE SCALE GENOMIC DNA]</scope>
    <source>
        <strain evidence="4 5">T81</strain>
    </source>
</reference>
<dbReference type="CDD" id="cd09294">
    <property type="entry name" value="SmpB"/>
    <property type="match status" value="1"/>
</dbReference>
<dbReference type="NCBIfam" id="NF003843">
    <property type="entry name" value="PRK05422.1"/>
    <property type="match status" value="1"/>
</dbReference>
<dbReference type="Proteomes" id="UP000248706">
    <property type="component" value="Unassembled WGS sequence"/>
</dbReference>
<name>A0A328VI87_9CHLR</name>
<gene>
    <name evidence="3" type="primary">smpB</name>
    <name evidence="4" type="ORF">A4R35_08075</name>
</gene>
<dbReference type="RefSeq" id="WP_112428261.1">
    <property type="nucleotide sequence ID" value="NZ_MCIF01000002.1"/>
</dbReference>
<accession>A0A328VI87</accession>
<dbReference type="GO" id="GO:0003723">
    <property type="term" value="F:RNA binding"/>
    <property type="evidence" value="ECO:0007669"/>
    <property type="project" value="UniProtKB-UniRule"/>
</dbReference>
<comment type="subcellular location">
    <subcellularLocation>
        <location evidence="3">Cytoplasm</location>
    </subcellularLocation>
    <text evidence="3">The tmRNA-SmpB complex associates with stalled 70S ribosomes.</text>
</comment>
<dbReference type="InterPro" id="IPR000037">
    <property type="entry name" value="SsrA-bd_prot"/>
</dbReference>
<dbReference type="GO" id="GO:0070929">
    <property type="term" value="P:trans-translation"/>
    <property type="evidence" value="ECO:0007669"/>
    <property type="project" value="UniProtKB-UniRule"/>
</dbReference>
<sequence length="168" mass="19205">MTKQLAKQATTKKPVQGDGQPIQVIAVNRQAYHDYDVERTVEAGIALAGTEIKSIRAGKVNLRGAYAIGRNGELWLENMHISPYEHGNIHNHDPLRPRKLLLHRREINQLLGKVSQKGMTLIPLKLYLKDGLAKIELGLCRGRKLYDKREAIAERDARREMERALRRR</sequence>
<dbReference type="PANTHER" id="PTHR30308">
    <property type="entry name" value="TMRNA-BINDING COMPONENT OF TRANS-TRANSLATION TAGGING COMPLEX"/>
    <property type="match status" value="1"/>
</dbReference>
<protein>
    <recommendedName>
        <fullName evidence="3">SsrA-binding protein</fullName>
    </recommendedName>
    <alternativeName>
        <fullName evidence="3">Small protein B</fullName>
    </alternativeName>
</protein>
<dbReference type="PROSITE" id="PS01317">
    <property type="entry name" value="SSRP"/>
    <property type="match status" value="1"/>
</dbReference>
<dbReference type="PANTHER" id="PTHR30308:SF2">
    <property type="entry name" value="SSRA-BINDING PROTEIN"/>
    <property type="match status" value="1"/>
</dbReference>
<dbReference type="AlphaFoldDB" id="A0A328VI87"/>
<proteinExistence type="inferred from homology"/>
<dbReference type="Gene3D" id="2.40.280.10">
    <property type="match status" value="1"/>
</dbReference>
<dbReference type="InterPro" id="IPR020081">
    <property type="entry name" value="SsrA-bd_prot_CS"/>
</dbReference>
<organism evidence="4 5">
    <name type="scientific">Thermogemmatispora tikiterensis</name>
    <dbReference type="NCBI Taxonomy" id="1825093"/>
    <lineage>
        <taxon>Bacteria</taxon>
        <taxon>Bacillati</taxon>
        <taxon>Chloroflexota</taxon>
        <taxon>Ktedonobacteria</taxon>
        <taxon>Thermogemmatisporales</taxon>
        <taxon>Thermogemmatisporaceae</taxon>
        <taxon>Thermogemmatispora</taxon>
    </lineage>
</organism>
<comment type="function">
    <text evidence="3">Required for rescue of stalled ribosomes mediated by trans-translation. Binds to transfer-messenger RNA (tmRNA), required for stable association of tmRNA with ribosomes. tmRNA and SmpB together mimic tRNA shape, replacing the anticodon stem-loop with SmpB. tmRNA is encoded by the ssrA gene; the 2 termini fold to resemble tRNA(Ala) and it encodes a 'tag peptide', a short internal open reading frame. During trans-translation Ala-aminoacylated tmRNA acts like a tRNA, entering the A-site of stalled ribosomes, displacing the stalled mRNA. The ribosome then switches to translate the ORF on the tmRNA; the nascent peptide is terminated with the 'tag peptide' encoded by the tmRNA and targeted for degradation. The ribosome is freed to recommence translation, which seems to be the essential function of trans-translation.</text>
</comment>
<evidence type="ECO:0000256" key="3">
    <source>
        <dbReference type="HAMAP-Rule" id="MF_00023"/>
    </source>
</evidence>
<dbReference type="GO" id="GO:0005829">
    <property type="term" value="C:cytosol"/>
    <property type="evidence" value="ECO:0007669"/>
    <property type="project" value="TreeGrafter"/>
</dbReference>
<dbReference type="Pfam" id="PF01668">
    <property type="entry name" value="SmpB"/>
    <property type="match status" value="1"/>
</dbReference>
<keyword evidence="1 3" id="KW-0963">Cytoplasm</keyword>
<comment type="caution">
    <text evidence="4">The sequence shown here is derived from an EMBL/GenBank/DDBJ whole genome shotgun (WGS) entry which is preliminary data.</text>
</comment>
<dbReference type="SUPFAM" id="SSF74982">
    <property type="entry name" value="Small protein B (SmpB)"/>
    <property type="match status" value="1"/>
</dbReference>
<keyword evidence="5" id="KW-1185">Reference proteome</keyword>
<dbReference type="GO" id="GO:0070930">
    <property type="term" value="P:trans-translation-dependent protein tagging"/>
    <property type="evidence" value="ECO:0007669"/>
    <property type="project" value="TreeGrafter"/>
</dbReference>
<keyword evidence="2 3" id="KW-0694">RNA-binding</keyword>
<dbReference type="HAMAP" id="MF_00023">
    <property type="entry name" value="SmpB"/>
    <property type="match status" value="1"/>
</dbReference>